<dbReference type="InterPro" id="IPR023210">
    <property type="entry name" value="NADP_OxRdtase_dom"/>
</dbReference>
<organism evidence="3 4">
    <name type="scientific">Micromonospora haikouensis</name>
    <dbReference type="NCBI Taxonomy" id="686309"/>
    <lineage>
        <taxon>Bacteria</taxon>
        <taxon>Bacillati</taxon>
        <taxon>Actinomycetota</taxon>
        <taxon>Actinomycetes</taxon>
        <taxon>Micromonosporales</taxon>
        <taxon>Micromonosporaceae</taxon>
        <taxon>Micromonospora</taxon>
    </lineage>
</organism>
<evidence type="ECO:0000313" key="4">
    <source>
        <dbReference type="Proteomes" id="UP000032254"/>
    </source>
</evidence>
<dbReference type="PRINTS" id="PR00069">
    <property type="entry name" value="ALDKETRDTASE"/>
</dbReference>
<dbReference type="Gene3D" id="3.20.20.100">
    <property type="entry name" value="NADP-dependent oxidoreductase domain"/>
    <property type="match status" value="1"/>
</dbReference>
<keyword evidence="4" id="KW-1185">Reference proteome</keyword>
<dbReference type="FunFam" id="3.20.20.100:FF:000004">
    <property type="entry name" value="Oxidoreductase, aldo/keto reductase"/>
    <property type="match status" value="1"/>
</dbReference>
<comment type="caution">
    <text evidence="3">The sequence shown here is derived from an EMBL/GenBank/DDBJ whole genome shotgun (WGS) entry which is preliminary data.</text>
</comment>
<dbReference type="SUPFAM" id="SSF51430">
    <property type="entry name" value="NAD(P)-linked oxidoreductase"/>
    <property type="match status" value="1"/>
</dbReference>
<dbReference type="InterPro" id="IPR036812">
    <property type="entry name" value="NAD(P)_OxRdtase_dom_sf"/>
</dbReference>
<dbReference type="PANTHER" id="PTHR43364">
    <property type="entry name" value="NADH-SPECIFIC METHYLGLYOXAL REDUCTASE-RELATED"/>
    <property type="match status" value="1"/>
</dbReference>
<evidence type="ECO:0000256" key="1">
    <source>
        <dbReference type="ARBA" id="ARBA00023002"/>
    </source>
</evidence>
<dbReference type="InterPro" id="IPR050523">
    <property type="entry name" value="AKR_Detox_Biosynth"/>
</dbReference>
<dbReference type="EMBL" id="JXSX01000002">
    <property type="protein sequence ID" value="KIR63005.1"/>
    <property type="molecule type" value="Genomic_DNA"/>
</dbReference>
<dbReference type="PROSITE" id="PS51257">
    <property type="entry name" value="PROKAR_LIPOPROTEIN"/>
    <property type="match status" value="1"/>
</dbReference>
<dbReference type="Pfam" id="PF00248">
    <property type="entry name" value="Aldo_ket_red"/>
    <property type="match status" value="1"/>
</dbReference>
<dbReference type="AlphaFoldDB" id="A0A0D0X0H0"/>
<dbReference type="Proteomes" id="UP000032254">
    <property type="component" value="Unassembled WGS sequence"/>
</dbReference>
<dbReference type="GO" id="GO:0005829">
    <property type="term" value="C:cytosol"/>
    <property type="evidence" value="ECO:0007669"/>
    <property type="project" value="TreeGrafter"/>
</dbReference>
<reference evidence="3 4" key="1">
    <citation type="submission" date="2015-01" db="EMBL/GenBank/DDBJ databases">
        <title>Sequencing and annotation of Micromonospora carbonacea strain JXNU-1 genome.</title>
        <authorList>
            <person name="Long Z."/>
            <person name="Huang Y."/>
            <person name="Jiang Y."/>
        </authorList>
    </citation>
    <scope>NUCLEOTIDE SEQUENCE [LARGE SCALE GENOMIC DNA]</scope>
    <source>
        <strain evidence="3 4">JXNU-1</strain>
    </source>
</reference>
<dbReference type="GO" id="GO:0016491">
    <property type="term" value="F:oxidoreductase activity"/>
    <property type="evidence" value="ECO:0007669"/>
    <property type="project" value="UniProtKB-KW"/>
</dbReference>
<feature type="domain" description="NADP-dependent oxidoreductase" evidence="2">
    <location>
        <begin position="16"/>
        <end position="313"/>
    </location>
</feature>
<proteinExistence type="predicted"/>
<name>A0A0D0X0H0_9ACTN</name>
<evidence type="ECO:0000259" key="2">
    <source>
        <dbReference type="Pfam" id="PF00248"/>
    </source>
</evidence>
<dbReference type="OrthoDB" id="3170516at2"/>
<sequence>MTYRRLGDSGLVVSVVGIGCNNFGRKLDLDGTRAVVDAALDAGITLFDTADIYGEPQGASEELLGQALKGRRDEVVLATKFGMDMHGANGADFGARGSRRYIARAVEASLRRLGTDHIDLYQMHEPDPGTPIDETLAALDDLVRAGKVRYLGNSNFAGWQIADADWIASSNGHTRFVSAQNHYSLLERGVEAEVIPACERFGLGMLPFFPLANGLLTGKYQRGEAAPAGSRLSGGGRYAERLAAARWDTIEAIGAYAAERGLTMLQVAIGGLAARPAVTSVIAGATTPEQVRANAGAGAWQPDDDDLAALDAIL</sequence>
<dbReference type="PATRIC" id="fig|47853.6.peg.3980"/>
<dbReference type="PANTHER" id="PTHR43364:SF4">
    <property type="entry name" value="NAD(P)-LINKED OXIDOREDUCTASE SUPERFAMILY PROTEIN"/>
    <property type="match status" value="1"/>
</dbReference>
<accession>A0A0D0X0H0</accession>
<dbReference type="RefSeq" id="WP_043965555.1">
    <property type="nucleotide sequence ID" value="NZ_JBEZEN010000002.1"/>
</dbReference>
<gene>
    <name evidence="3" type="ORF">TK50_19015</name>
</gene>
<protein>
    <submittedName>
        <fullName evidence="3">Aldo/keto reductase</fullName>
    </submittedName>
</protein>
<keyword evidence="1" id="KW-0560">Oxidoreductase</keyword>
<dbReference type="InterPro" id="IPR020471">
    <property type="entry name" value="AKR"/>
</dbReference>
<evidence type="ECO:0000313" key="3">
    <source>
        <dbReference type="EMBL" id="KIR63005.1"/>
    </source>
</evidence>
<dbReference type="GeneID" id="301306145"/>